<comment type="caution">
    <text evidence="1">The sequence shown here is derived from an EMBL/GenBank/DDBJ whole genome shotgun (WGS) entry which is preliminary data.</text>
</comment>
<protein>
    <submittedName>
        <fullName evidence="1">Uncharacterized protein</fullName>
    </submittedName>
</protein>
<accession>A0AAV2TE00</accession>
<dbReference type="Proteomes" id="UP001497525">
    <property type="component" value="Unassembled WGS sequence"/>
</dbReference>
<sequence>MANYDTLKSIYETGATAAEMRRLINDRCLLWGRFSSLCESMLNNVVHQMEIGQSISDPYTACRIVNIETHPQTTHHIITPESNNPSFTRTNITVFIIPNPRQIHSIPDTFSSFIHVSRKFHEFHHSEASHQICDLRIQYSSSHHEIVYYSSTNAEIYFSDSTTAGSYRFESDFSSEQVTREYLEFSLVIKT</sequence>
<dbReference type="EMBL" id="CAXLJL010000190">
    <property type="protein sequence ID" value="CAL5134294.1"/>
    <property type="molecule type" value="Genomic_DNA"/>
</dbReference>
<name>A0AAV2TE00_CALDB</name>
<dbReference type="AlphaFoldDB" id="A0AAV2TE00"/>
<proteinExistence type="predicted"/>
<evidence type="ECO:0000313" key="2">
    <source>
        <dbReference type="Proteomes" id="UP001497525"/>
    </source>
</evidence>
<organism evidence="1 2">
    <name type="scientific">Calicophoron daubneyi</name>
    <name type="common">Rumen fluke</name>
    <name type="synonym">Paramphistomum daubneyi</name>
    <dbReference type="NCBI Taxonomy" id="300641"/>
    <lineage>
        <taxon>Eukaryota</taxon>
        <taxon>Metazoa</taxon>
        <taxon>Spiralia</taxon>
        <taxon>Lophotrochozoa</taxon>
        <taxon>Platyhelminthes</taxon>
        <taxon>Trematoda</taxon>
        <taxon>Digenea</taxon>
        <taxon>Plagiorchiida</taxon>
        <taxon>Pronocephalata</taxon>
        <taxon>Paramphistomoidea</taxon>
        <taxon>Paramphistomidae</taxon>
        <taxon>Calicophoron</taxon>
    </lineage>
</organism>
<gene>
    <name evidence="1" type="ORF">CDAUBV1_LOCUS7501</name>
</gene>
<evidence type="ECO:0000313" key="1">
    <source>
        <dbReference type="EMBL" id="CAL5134294.1"/>
    </source>
</evidence>
<reference evidence="1" key="1">
    <citation type="submission" date="2024-06" db="EMBL/GenBank/DDBJ databases">
        <authorList>
            <person name="Liu X."/>
            <person name="Lenzi L."/>
            <person name="Haldenby T S."/>
            <person name="Uol C."/>
        </authorList>
    </citation>
    <scope>NUCLEOTIDE SEQUENCE</scope>
</reference>